<evidence type="ECO:0000256" key="1">
    <source>
        <dbReference type="SAM" id="MobiDB-lite"/>
    </source>
</evidence>
<dbReference type="InParanoid" id="A0A2K3E6U7"/>
<feature type="domain" description="AMP-binding enzyme C-terminal" evidence="3">
    <location>
        <begin position="596"/>
        <end position="633"/>
    </location>
</feature>
<feature type="compositionally biased region" description="Polar residues" evidence="1">
    <location>
        <begin position="467"/>
        <end position="494"/>
    </location>
</feature>
<accession>A0A2K3E6U7</accession>
<dbReference type="CDD" id="cd04433">
    <property type="entry name" value="AFD_class_I"/>
    <property type="match status" value="1"/>
</dbReference>
<protein>
    <recommendedName>
        <fullName evidence="6">AMP-dependent synthetase/ligase domain-containing protein</fullName>
    </recommendedName>
</protein>
<name>A0A2K3E6U7_CHLRE</name>
<dbReference type="Pfam" id="PF00501">
    <property type="entry name" value="AMP-binding"/>
    <property type="match status" value="1"/>
</dbReference>
<dbReference type="RefSeq" id="XP_042928548.1">
    <property type="nucleotide sequence ID" value="XM_043058634.1"/>
</dbReference>
<reference evidence="4 5" key="1">
    <citation type="journal article" date="2007" name="Science">
        <title>The Chlamydomonas genome reveals the evolution of key animal and plant functions.</title>
        <authorList>
            <person name="Merchant S.S."/>
            <person name="Prochnik S.E."/>
            <person name="Vallon O."/>
            <person name="Harris E.H."/>
            <person name="Karpowicz S.J."/>
            <person name="Witman G.B."/>
            <person name="Terry A."/>
            <person name="Salamov A."/>
            <person name="Fritz-Laylin L.K."/>
            <person name="Marechal-Drouard L."/>
            <person name="Marshall W.F."/>
            <person name="Qu L.H."/>
            <person name="Nelson D.R."/>
            <person name="Sanderfoot A.A."/>
            <person name="Spalding M.H."/>
            <person name="Kapitonov V.V."/>
            <person name="Ren Q."/>
            <person name="Ferris P."/>
            <person name="Lindquist E."/>
            <person name="Shapiro H."/>
            <person name="Lucas S.M."/>
            <person name="Grimwood J."/>
            <person name="Schmutz J."/>
            <person name="Cardol P."/>
            <person name="Cerutti H."/>
            <person name="Chanfreau G."/>
            <person name="Chen C.L."/>
            <person name="Cognat V."/>
            <person name="Croft M.T."/>
            <person name="Dent R."/>
            <person name="Dutcher S."/>
            <person name="Fernandez E."/>
            <person name="Fukuzawa H."/>
            <person name="Gonzalez-Ballester D."/>
            <person name="Gonzalez-Halphen D."/>
            <person name="Hallmann A."/>
            <person name="Hanikenne M."/>
            <person name="Hippler M."/>
            <person name="Inwood W."/>
            <person name="Jabbari K."/>
            <person name="Kalanon M."/>
            <person name="Kuras R."/>
            <person name="Lefebvre P.A."/>
            <person name="Lemaire S.D."/>
            <person name="Lobanov A.V."/>
            <person name="Lohr M."/>
            <person name="Manuell A."/>
            <person name="Meier I."/>
            <person name="Mets L."/>
            <person name="Mittag M."/>
            <person name="Mittelmeier T."/>
            <person name="Moroney J.V."/>
            <person name="Moseley J."/>
            <person name="Napoli C."/>
            <person name="Nedelcu A.M."/>
            <person name="Niyogi K."/>
            <person name="Novoselov S.V."/>
            <person name="Paulsen I.T."/>
            <person name="Pazour G."/>
            <person name="Purton S."/>
            <person name="Ral J.P."/>
            <person name="Riano-Pachon D.M."/>
            <person name="Riekhof W."/>
            <person name="Rymarquis L."/>
            <person name="Schroda M."/>
            <person name="Stern D."/>
            <person name="Umen J."/>
            <person name="Willows R."/>
            <person name="Wilson N."/>
            <person name="Zimmer S.L."/>
            <person name="Allmer J."/>
            <person name="Balk J."/>
            <person name="Bisova K."/>
            <person name="Chen C.J."/>
            <person name="Elias M."/>
            <person name="Gendler K."/>
            <person name="Hauser C."/>
            <person name="Lamb M.R."/>
            <person name="Ledford H."/>
            <person name="Long J.C."/>
            <person name="Minagawa J."/>
            <person name="Page M.D."/>
            <person name="Pan J."/>
            <person name="Pootakham W."/>
            <person name="Roje S."/>
            <person name="Rose A."/>
            <person name="Stahlberg E."/>
            <person name="Terauchi A.M."/>
            <person name="Yang P."/>
            <person name="Ball S."/>
            <person name="Bowler C."/>
            <person name="Dieckmann C.L."/>
            <person name="Gladyshev V.N."/>
            <person name="Green P."/>
            <person name="Jorgensen R."/>
            <person name="Mayfield S."/>
            <person name="Mueller-Roeber B."/>
            <person name="Rajamani S."/>
            <person name="Sayre R.T."/>
            <person name="Brokstein P."/>
            <person name="Dubchak I."/>
            <person name="Goodstein D."/>
            <person name="Hornick L."/>
            <person name="Huang Y.W."/>
            <person name="Jhaveri J."/>
            <person name="Luo Y."/>
            <person name="Martinez D."/>
            <person name="Ngau W.C."/>
            <person name="Otillar B."/>
            <person name="Poliakov A."/>
            <person name="Porter A."/>
            <person name="Szajkowski L."/>
            <person name="Werner G."/>
            <person name="Zhou K."/>
            <person name="Grigoriev I.V."/>
            <person name="Rokhsar D.S."/>
            <person name="Grossman A.R."/>
        </authorList>
    </citation>
    <scope>NUCLEOTIDE SEQUENCE [LARGE SCALE GENOMIC DNA]</scope>
    <source>
        <strain evidence="5">CC-503</strain>
    </source>
</reference>
<dbReference type="InterPro" id="IPR045851">
    <property type="entry name" value="AMP-bd_C_sf"/>
</dbReference>
<dbReference type="GeneID" id="5715375"/>
<dbReference type="STRING" id="3055.A0A2K3E6U7"/>
<evidence type="ECO:0000259" key="3">
    <source>
        <dbReference type="Pfam" id="PF13193"/>
    </source>
</evidence>
<feature type="region of interest" description="Disordered" evidence="1">
    <location>
        <begin position="648"/>
        <end position="671"/>
    </location>
</feature>
<dbReference type="EMBL" id="CM008962">
    <property type="protein sequence ID" value="PNW88467.1"/>
    <property type="molecule type" value="Genomic_DNA"/>
</dbReference>
<dbReference type="Pfam" id="PF13193">
    <property type="entry name" value="AMP-binding_C"/>
    <property type="match status" value="1"/>
</dbReference>
<proteinExistence type="predicted"/>
<dbReference type="SUPFAM" id="SSF56801">
    <property type="entry name" value="Acetyl-CoA synthetase-like"/>
    <property type="match status" value="1"/>
</dbReference>
<dbReference type="InterPro" id="IPR000873">
    <property type="entry name" value="AMP-dep_synth/lig_dom"/>
</dbReference>
<sequence>MHRIALLSRALSACGLDGLQRPLAPVGSVVVLVAQTSAVMMEAMLACLDAGCILCPVNWRWSVAELAEALQRLSPALVLHDVTCAGLAQQAVAEAGRDLQVQRQQQEQHAGSNGPYHATAAKTVPPLCLIDHWCPATGSHGAVWGGCSTTTSATAATGAPASSSGSSRSTGACPLTTSRLISFAAGPLPSSTPPPPPSPQLQLLAPACGTALLVFTSGTTAAPKGVQLSHAAFHAQSMVKLALVGYCPADTYLHTAPLFHIGGLSSAFAALMAGCVQVFMPRFDAEAALAAILHHRVSVFIAVPTMLQDLAAAAAATAAAVTGAAGPERLPAGAEDVAPGPLGCVRRILVGAGGTAPKLQDAVSRTFPAAHLLSAYGMTEACSSMTFRHLRGPAHPASTNAGGWQQRPQQLQQLQLWAPPGSNNSSKPVGSLTQPDAAMEGAVCVGWPAPGVQIRVVRTEAADQPHQAHTQGAQKFQQVANSSCTSSYGGTASGRQVPPRTSPGQPPRQQGTARDQERAAAGETCGPHELGEVQTRGPHTLLRYWRDDDATAKALTADGWLRTGDLGYLAADGGLWLLGRAKDMIKSGGENVFAPQVEAVLCAHPAVAAAAVVGLPHERLGEQVSALVVLRGGWKFLGPSVALPSSDSASSSAAATTAPAGAPGSCSEPAAAAQQTSLQDLQDFCRRQGLAGFRLPRLAVAQWQPLPLNGSGKVAKPVIRAVLQRVTGVGMSRL</sequence>
<dbReference type="FunCoup" id="A0A2K3E6U7">
    <property type="interactions" value="540"/>
</dbReference>
<feature type="domain" description="AMP-dependent synthetase/ligase" evidence="2">
    <location>
        <begin position="27"/>
        <end position="395"/>
    </location>
</feature>
<dbReference type="InterPro" id="IPR042099">
    <property type="entry name" value="ANL_N_sf"/>
</dbReference>
<dbReference type="PANTHER" id="PTHR43201">
    <property type="entry name" value="ACYL-COA SYNTHETASE"/>
    <property type="match status" value="1"/>
</dbReference>
<dbReference type="AlphaFoldDB" id="A0A2K3E6U7"/>
<dbReference type="GO" id="GO:0031956">
    <property type="term" value="F:medium-chain fatty acid-CoA ligase activity"/>
    <property type="evidence" value="ECO:0000318"/>
    <property type="project" value="GO_Central"/>
</dbReference>
<keyword evidence="5" id="KW-1185">Reference proteome</keyword>
<dbReference type="Gramene" id="PNW88467">
    <property type="protein sequence ID" value="PNW88467"/>
    <property type="gene ID" value="CHLRE_01g030900v5"/>
</dbReference>
<dbReference type="ExpressionAtlas" id="A0A2K3E6U7">
    <property type="expression patterns" value="baseline and differential"/>
</dbReference>
<dbReference type="Gene3D" id="3.40.50.12780">
    <property type="entry name" value="N-terminal domain of ligase-like"/>
    <property type="match status" value="1"/>
</dbReference>
<organism evidence="4 5">
    <name type="scientific">Chlamydomonas reinhardtii</name>
    <name type="common">Chlamydomonas smithii</name>
    <dbReference type="NCBI Taxonomy" id="3055"/>
    <lineage>
        <taxon>Eukaryota</taxon>
        <taxon>Viridiplantae</taxon>
        <taxon>Chlorophyta</taxon>
        <taxon>core chlorophytes</taxon>
        <taxon>Chlorophyceae</taxon>
        <taxon>CS clade</taxon>
        <taxon>Chlamydomonadales</taxon>
        <taxon>Chlamydomonadaceae</taxon>
        <taxon>Chlamydomonas</taxon>
    </lineage>
</organism>
<dbReference type="KEGG" id="cre:CHLRE_01g030900v5"/>
<dbReference type="PANTHER" id="PTHR43201:SF32">
    <property type="entry name" value="2-SUCCINYLBENZOATE--COA LIGASE, CHLOROPLASTIC_PEROXISOMAL"/>
    <property type="match status" value="1"/>
</dbReference>
<feature type="region of interest" description="Disordered" evidence="1">
    <location>
        <begin position="463"/>
        <end position="533"/>
    </location>
</feature>
<evidence type="ECO:0000313" key="4">
    <source>
        <dbReference type="EMBL" id="PNW88467.1"/>
    </source>
</evidence>
<dbReference type="Gene3D" id="3.30.300.30">
    <property type="match status" value="1"/>
</dbReference>
<gene>
    <name evidence="4" type="ORF">CHLRE_01g030900v5</name>
</gene>
<evidence type="ECO:0000313" key="5">
    <source>
        <dbReference type="Proteomes" id="UP000006906"/>
    </source>
</evidence>
<dbReference type="GO" id="GO:0006631">
    <property type="term" value="P:fatty acid metabolic process"/>
    <property type="evidence" value="ECO:0000318"/>
    <property type="project" value="GO_Central"/>
</dbReference>
<dbReference type="InterPro" id="IPR025110">
    <property type="entry name" value="AMP-bd_C"/>
</dbReference>
<dbReference type="OrthoDB" id="10253115at2759"/>
<dbReference type="Proteomes" id="UP000006906">
    <property type="component" value="Chromosome 1"/>
</dbReference>
<evidence type="ECO:0000259" key="2">
    <source>
        <dbReference type="Pfam" id="PF00501"/>
    </source>
</evidence>
<feature type="compositionally biased region" description="Low complexity" evidence="1">
    <location>
        <begin position="648"/>
        <end position="665"/>
    </location>
</feature>
<evidence type="ECO:0008006" key="6">
    <source>
        <dbReference type="Google" id="ProtNLM"/>
    </source>
</evidence>